<feature type="binding site" evidence="7">
    <location>
        <position position="111"/>
    </location>
    <ligand>
        <name>Zn(2+)</name>
        <dbReference type="ChEBI" id="CHEBI:29105"/>
        <note>catalytic</note>
    </ligand>
</feature>
<dbReference type="SUPFAM" id="SSF53927">
    <property type="entry name" value="Cytidine deaminase-like"/>
    <property type="match status" value="1"/>
</dbReference>
<dbReference type="InterPro" id="IPR002125">
    <property type="entry name" value="CMP_dCMP_dom"/>
</dbReference>
<evidence type="ECO:0000256" key="5">
    <source>
        <dbReference type="ARBA" id="ARBA00022833"/>
    </source>
</evidence>
<dbReference type="Gene3D" id="3.40.140.10">
    <property type="entry name" value="Cytidine Deaminase, domain 2"/>
    <property type="match status" value="1"/>
</dbReference>
<dbReference type="PROSITE" id="PS51747">
    <property type="entry name" value="CYT_DCMP_DEAMINASES_2"/>
    <property type="match status" value="1"/>
</dbReference>
<evidence type="ECO:0000256" key="7">
    <source>
        <dbReference type="PIRSR" id="PIRSR006019-2"/>
    </source>
</evidence>
<proteinExistence type="inferred from homology"/>
<accession>A0A2H0KRU2</accession>
<sequence>MKTVKGKQIRPSWEEMGMEMAELMAKRSVCLHYQVGASFWRGNKPLVSGYNGPPRRIVHCSEVGCAKETGDNGGKCRGAHAEMNAIVNAALHGISIGGATVYCSYRPCLECSKHLINAEVVRFVYKYDYDKELEATEMLKAAGIELLKYSDFLKALGKGVIK</sequence>
<gene>
    <name evidence="9" type="ORF">COV84_04365</name>
</gene>
<evidence type="ECO:0000256" key="4">
    <source>
        <dbReference type="ARBA" id="ARBA00022801"/>
    </source>
</evidence>
<comment type="similarity">
    <text evidence="2">Belongs to the cytidine and deoxycytidylate deaminase family.</text>
</comment>
<name>A0A2H0KRU2_9BACT</name>
<dbReference type="InterPro" id="IPR035105">
    <property type="entry name" value="Deoxycytidylate_deaminase_dom"/>
</dbReference>
<dbReference type="PIRSF" id="PIRSF006019">
    <property type="entry name" value="dCMP_deaminase"/>
    <property type="match status" value="1"/>
</dbReference>
<dbReference type="PROSITE" id="PS00903">
    <property type="entry name" value="CYT_DCMP_DEAMINASES_1"/>
    <property type="match status" value="1"/>
</dbReference>
<reference evidence="9 10" key="1">
    <citation type="submission" date="2017-09" db="EMBL/GenBank/DDBJ databases">
        <title>Depth-based differentiation of microbial function through sediment-hosted aquifers and enrichment of novel symbionts in the deep terrestrial subsurface.</title>
        <authorList>
            <person name="Probst A.J."/>
            <person name="Ladd B."/>
            <person name="Jarett J.K."/>
            <person name="Geller-Mcgrath D.E."/>
            <person name="Sieber C.M."/>
            <person name="Emerson J.B."/>
            <person name="Anantharaman K."/>
            <person name="Thomas B.C."/>
            <person name="Malmstrom R."/>
            <person name="Stieglmeier M."/>
            <person name="Klingl A."/>
            <person name="Woyke T."/>
            <person name="Ryan C.M."/>
            <person name="Banfield J.F."/>
        </authorList>
    </citation>
    <scope>NUCLEOTIDE SEQUENCE [LARGE SCALE GENOMIC DNA]</scope>
    <source>
        <strain evidence="9">CG11_big_fil_rev_8_21_14_0_20_40_15</strain>
    </source>
</reference>
<feature type="domain" description="CMP/dCMP-type deaminase" evidence="8">
    <location>
        <begin position="12"/>
        <end position="146"/>
    </location>
</feature>
<evidence type="ECO:0000256" key="1">
    <source>
        <dbReference type="ARBA" id="ARBA00001947"/>
    </source>
</evidence>
<evidence type="ECO:0000256" key="6">
    <source>
        <dbReference type="PIRSR" id="PIRSR006019-1"/>
    </source>
</evidence>
<evidence type="ECO:0000256" key="2">
    <source>
        <dbReference type="ARBA" id="ARBA00006576"/>
    </source>
</evidence>
<dbReference type="Pfam" id="PF00383">
    <property type="entry name" value="dCMP_cyt_deam_1"/>
    <property type="match status" value="1"/>
</dbReference>
<dbReference type="GO" id="GO:0008270">
    <property type="term" value="F:zinc ion binding"/>
    <property type="evidence" value="ECO:0007669"/>
    <property type="project" value="InterPro"/>
</dbReference>
<keyword evidence="4" id="KW-0378">Hydrolase</keyword>
<evidence type="ECO:0000256" key="3">
    <source>
        <dbReference type="ARBA" id="ARBA00022723"/>
    </source>
</evidence>
<evidence type="ECO:0000313" key="10">
    <source>
        <dbReference type="Proteomes" id="UP000229317"/>
    </source>
</evidence>
<dbReference type="InterPro" id="IPR016192">
    <property type="entry name" value="APOBEC/CMP_deaminase_Zn-bd"/>
</dbReference>
<dbReference type="InterPro" id="IPR016473">
    <property type="entry name" value="dCMP_deaminase"/>
</dbReference>
<organism evidence="9 10">
    <name type="scientific">Candidatus Portnoybacteria bacterium CG11_big_fil_rev_8_21_14_0_20_40_15</name>
    <dbReference type="NCBI Taxonomy" id="1974817"/>
    <lineage>
        <taxon>Bacteria</taxon>
        <taxon>Candidatus Portnoyibacteriota</taxon>
    </lineage>
</organism>
<dbReference type="InterPro" id="IPR015517">
    <property type="entry name" value="dCMP_deaminase-rel"/>
</dbReference>
<protein>
    <submittedName>
        <fullName evidence="9">Cytidine deaminase</fullName>
    </submittedName>
</protein>
<evidence type="ECO:0000259" key="8">
    <source>
        <dbReference type="PROSITE" id="PS51747"/>
    </source>
</evidence>
<keyword evidence="3 7" id="KW-0479">Metal-binding</keyword>
<dbReference type="CDD" id="cd01286">
    <property type="entry name" value="deoxycytidylate_deaminase"/>
    <property type="match status" value="1"/>
</dbReference>
<dbReference type="AlphaFoldDB" id="A0A2H0KRU2"/>
<comment type="caution">
    <text evidence="9">The sequence shown here is derived from an EMBL/GenBank/DDBJ whole genome shotgun (WGS) entry which is preliminary data.</text>
</comment>
<dbReference type="PANTHER" id="PTHR11086:SF18">
    <property type="entry name" value="DEOXYCYTIDYLATE DEAMINASE"/>
    <property type="match status" value="1"/>
</dbReference>
<comment type="cofactor">
    <cofactor evidence="1 7">
        <name>Zn(2+)</name>
        <dbReference type="ChEBI" id="CHEBI:29105"/>
    </cofactor>
</comment>
<dbReference type="GO" id="GO:0006220">
    <property type="term" value="P:pyrimidine nucleotide metabolic process"/>
    <property type="evidence" value="ECO:0007669"/>
    <property type="project" value="InterPro"/>
</dbReference>
<dbReference type="GO" id="GO:0004132">
    <property type="term" value="F:dCMP deaminase activity"/>
    <property type="evidence" value="ECO:0007669"/>
    <property type="project" value="InterPro"/>
</dbReference>
<feature type="binding site" evidence="7">
    <location>
        <position position="108"/>
    </location>
    <ligand>
        <name>Zn(2+)</name>
        <dbReference type="ChEBI" id="CHEBI:29105"/>
        <note>catalytic</note>
    </ligand>
</feature>
<dbReference type="Proteomes" id="UP000229317">
    <property type="component" value="Unassembled WGS sequence"/>
</dbReference>
<dbReference type="PANTHER" id="PTHR11086">
    <property type="entry name" value="DEOXYCYTIDYLATE DEAMINASE-RELATED"/>
    <property type="match status" value="1"/>
</dbReference>
<dbReference type="EMBL" id="PCVO01000065">
    <property type="protein sequence ID" value="PIQ74868.1"/>
    <property type="molecule type" value="Genomic_DNA"/>
</dbReference>
<dbReference type="GO" id="GO:0005737">
    <property type="term" value="C:cytoplasm"/>
    <property type="evidence" value="ECO:0007669"/>
    <property type="project" value="TreeGrafter"/>
</dbReference>
<feature type="binding site" evidence="7">
    <location>
        <position position="80"/>
    </location>
    <ligand>
        <name>Zn(2+)</name>
        <dbReference type="ChEBI" id="CHEBI:29105"/>
        <note>catalytic</note>
    </ligand>
</feature>
<dbReference type="InterPro" id="IPR016193">
    <property type="entry name" value="Cytidine_deaminase-like"/>
</dbReference>
<feature type="active site" description="Proton donor" evidence="6">
    <location>
        <position position="82"/>
    </location>
</feature>
<evidence type="ECO:0000313" key="9">
    <source>
        <dbReference type="EMBL" id="PIQ74868.1"/>
    </source>
</evidence>
<keyword evidence="5 7" id="KW-0862">Zinc</keyword>